<organism evidence="1 2">
    <name type="scientific">Rosa chinensis</name>
    <name type="common">China rose</name>
    <dbReference type="NCBI Taxonomy" id="74649"/>
    <lineage>
        <taxon>Eukaryota</taxon>
        <taxon>Viridiplantae</taxon>
        <taxon>Streptophyta</taxon>
        <taxon>Embryophyta</taxon>
        <taxon>Tracheophyta</taxon>
        <taxon>Spermatophyta</taxon>
        <taxon>Magnoliopsida</taxon>
        <taxon>eudicotyledons</taxon>
        <taxon>Gunneridae</taxon>
        <taxon>Pentapetalae</taxon>
        <taxon>rosids</taxon>
        <taxon>fabids</taxon>
        <taxon>Rosales</taxon>
        <taxon>Rosaceae</taxon>
        <taxon>Rosoideae</taxon>
        <taxon>Rosoideae incertae sedis</taxon>
        <taxon>Rosa</taxon>
    </lineage>
</organism>
<accession>A0A2P6PLS5</accession>
<protein>
    <submittedName>
        <fullName evidence="1">Uncharacterized protein</fullName>
    </submittedName>
</protein>
<sequence>MEEHCGQGIPEQWTDKDCGYCIMRYMKDIVEDKNLDFFSKWERRGKTAYTQQHIDEVRTEWVKFVVKT</sequence>
<dbReference type="Proteomes" id="UP000238479">
    <property type="component" value="Chromosome 6"/>
</dbReference>
<evidence type="ECO:0000313" key="1">
    <source>
        <dbReference type="EMBL" id="PRQ22883.1"/>
    </source>
</evidence>
<dbReference type="SUPFAM" id="SSF54001">
    <property type="entry name" value="Cysteine proteinases"/>
    <property type="match status" value="1"/>
</dbReference>
<name>A0A2P6PLS5_ROSCH</name>
<gene>
    <name evidence="1" type="ORF">RchiOBHm_Chr6g0255101</name>
</gene>
<proteinExistence type="predicted"/>
<dbReference type="AlphaFoldDB" id="A0A2P6PLS5"/>
<dbReference type="InterPro" id="IPR038765">
    <property type="entry name" value="Papain-like_cys_pep_sf"/>
</dbReference>
<reference evidence="1 2" key="1">
    <citation type="journal article" date="2018" name="Nat. Genet.">
        <title>The Rosa genome provides new insights in the design of modern roses.</title>
        <authorList>
            <person name="Bendahmane M."/>
        </authorList>
    </citation>
    <scope>NUCLEOTIDE SEQUENCE [LARGE SCALE GENOMIC DNA]</scope>
    <source>
        <strain evidence="2">cv. Old Blush</strain>
    </source>
</reference>
<dbReference type="Gramene" id="PRQ22883">
    <property type="protein sequence ID" value="PRQ22883"/>
    <property type="gene ID" value="RchiOBHm_Chr6g0255101"/>
</dbReference>
<evidence type="ECO:0000313" key="2">
    <source>
        <dbReference type="Proteomes" id="UP000238479"/>
    </source>
</evidence>
<comment type="caution">
    <text evidence="1">The sequence shown here is derived from an EMBL/GenBank/DDBJ whole genome shotgun (WGS) entry which is preliminary data.</text>
</comment>
<dbReference type="EMBL" id="PDCK01000044">
    <property type="protein sequence ID" value="PRQ22883.1"/>
    <property type="molecule type" value="Genomic_DNA"/>
</dbReference>
<keyword evidence="2" id="KW-1185">Reference proteome</keyword>